<proteinExistence type="predicted"/>
<comment type="caution">
    <text evidence="1">The sequence shown here is derived from an EMBL/GenBank/DDBJ whole genome shotgun (WGS) entry which is preliminary data.</text>
</comment>
<evidence type="ECO:0000313" key="1">
    <source>
        <dbReference type="EMBL" id="CAI9623421.1"/>
    </source>
</evidence>
<dbReference type="Proteomes" id="UP001162483">
    <property type="component" value="Unassembled WGS sequence"/>
</dbReference>
<name>A0ABN9HRZ0_9NEOB</name>
<organism evidence="1 2">
    <name type="scientific">Staurois parvus</name>
    <dbReference type="NCBI Taxonomy" id="386267"/>
    <lineage>
        <taxon>Eukaryota</taxon>
        <taxon>Metazoa</taxon>
        <taxon>Chordata</taxon>
        <taxon>Craniata</taxon>
        <taxon>Vertebrata</taxon>
        <taxon>Euteleostomi</taxon>
        <taxon>Amphibia</taxon>
        <taxon>Batrachia</taxon>
        <taxon>Anura</taxon>
        <taxon>Neobatrachia</taxon>
        <taxon>Ranoidea</taxon>
        <taxon>Ranidae</taxon>
        <taxon>Staurois</taxon>
    </lineage>
</organism>
<gene>
    <name evidence="1" type="ORF">SPARVUS_LOCUS16462423</name>
</gene>
<protein>
    <submittedName>
        <fullName evidence="1">Uncharacterized protein</fullName>
    </submittedName>
</protein>
<evidence type="ECO:0000313" key="2">
    <source>
        <dbReference type="Proteomes" id="UP001162483"/>
    </source>
</evidence>
<accession>A0ABN9HRZ0</accession>
<reference evidence="1" key="1">
    <citation type="submission" date="2023-05" db="EMBL/GenBank/DDBJ databases">
        <authorList>
            <person name="Stuckert A."/>
        </authorList>
    </citation>
    <scope>NUCLEOTIDE SEQUENCE</scope>
</reference>
<dbReference type="EMBL" id="CATNWA010021642">
    <property type="protein sequence ID" value="CAI9623421.1"/>
    <property type="molecule type" value="Genomic_DNA"/>
</dbReference>
<sequence>MGHQGSVQGSSGQCTGVIRAVYRGQQGTVQGSAGQSTGVSRAV</sequence>
<keyword evidence="2" id="KW-1185">Reference proteome</keyword>